<organism evidence="1 2">
    <name type="scientific">Vigna angularis var. angularis</name>
    <dbReference type="NCBI Taxonomy" id="157739"/>
    <lineage>
        <taxon>Eukaryota</taxon>
        <taxon>Viridiplantae</taxon>
        <taxon>Streptophyta</taxon>
        <taxon>Embryophyta</taxon>
        <taxon>Tracheophyta</taxon>
        <taxon>Spermatophyta</taxon>
        <taxon>Magnoliopsida</taxon>
        <taxon>eudicotyledons</taxon>
        <taxon>Gunneridae</taxon>
        <taxon>Pentapetalae</taxon>
        <taxon>rosids</taxon>
        <taxon>fabids</taxon>
        <taxon>Fabales</taxon>
        <taxon>Fabaceae</taxon>
        <taxon>Papilionoideae</taxon>
        <taxon>50 kb inversion clade</taxon>
        <taxon>NPAAA clade</taxon>
        <taxon>indigoferoid/millettioid clade</taxon>
        <taxon>Phaseoleae</taxon>
        <taxon>Vigna</taxon>
    </lineage>
</organism>
<keyword evidence="2" id="KW-1185">Reference proteome</keyword>
<accession>A0A0S3R5G5</accession>
<proteinExistence type="predicted"/>
<name>A0A0S3R5G5_PHAAN</name>
<gene>
    <name evidence="1" type="primary">Vigan.01G376100</name>
    <name evidence="1" type="ORF">VIGAN_01376100</name>
</gene>
<dbReference type="AlphaFoldDB" id="A0A0S3R5G5"/>
<dbReference type="EMBL" id="AP015034">
    <property type="protein sequence ID" value="BAT75836.1"/>
    <property type="molecule type" value="Genomic_DNA"/>
</dbReference>
<reference evidence="1 2" key="1">
    <citation type="journal article" date="2015" name="Sci. Rep.">
        <title>The power of single molecule real-time sequencing technology in the de novo assembly of a eukaryotic genome.</title>
        <authorList>
            <person name="Sakai H."/>
            <person name="Naito K."/>
            <person name="Ogiso-Tanaka E."/>
            <person name="Takahashi Y."/>
            <person name="Iseki K."/>
            <person name="Muto C."/>
            <person name="Satou K."/>
            <person name="Teruya K."/>
            <person name="Shiroma A."/>
            <person name="Shimoji M."/>
            <person name="Hirano T."/>
            <person name="Itoh T."/>
            <person name="Kaga A."/>
            <person name="Tomooka N."/>
        </authorList>
    </citation>
    <scope>NUCLEOTIDE SEQUENCE [LARGE SCALE GENOMIC DNA]</scope>
    <source>
        <strain evidence="2">cv. Shumari</strain>
    </source>
</reference>
<sequence>MKLLSLNPPHLHLRSQDFLHEGHVQFILTKVVLFRNFDHSLNAYQNRYAKEYALLDRQEHVAALAFSHMLNEMV</sequence>
<dbReference type="Proteomes" id="UP000291084">
    <property type="component" value="Chromosome 1"/>
</dbReference>
<evidence type="ECO:0000313" key="2">
    <source>
        <dbReference type="Proteomes" id="UP000291084"/>
    </source>
</evidence>
<protein>
    <submittedName>
        <fullName evidence="1">Uncharacterized protein</fullName>
    </submittedName>
</protein>
<evidence type="ECO:0000313" key="1">
    <source>
        <dbReference type="EMBL" id="BAT75836.1"/>
    </source>
</evidence>